<dbReference type="Gene3D" id="1.25.40.10">
    <property type="entry name" value="Tetratricopeptide repeat domain"/>
    <property type="match status" value="2"/>
</dbReference>
<dbReference type="SMART" id="SM00028">
    <property type="entry name" value="TPR"/>
    <property type="match status" value="6"/>
</dbReference>
<dbReference type="PROSITE" id="PS50005">
    <property type="entry name" value="TPR"/>
    <property type="match status" value="1"/>
</dbReference>
<dbReference type="SUPFAM" id="SSF48452">
    <property type="entry name" value="TPR-like"/>
    <property type="match status" value="2"/>
</dbReference>
<dbReference type="InterPro" id="IPR019734">
    <property type="entry name" value="TPR_rpt"/>
</dbReference>
<dbReference type="GO" id="GO:0006355">
    <property type="term" value="P:regulation of DNA-templated transcription"/>
    <property type="evidence" value="ECO:0007669"/>
    <property type="project" value="InterPro"/>
</dbReference>
<reference evidence="3 4" key="1">
    <citation type="submission" date="2016-08" db="EMBL/GenBank/DDBJ databases">
        <title>Draft genome of Fabibacter sp. strain SK-8.</title>
        <authorList>
            <person name="Wong S.-K."/>
            <person name="Hamasaki K."/>
            <person name="Yoshizawa S."/>
        </authorList>
    </citation>
    <scope>NUCLEOTIDE SEQUENCE [LARGE SCALE GENOMIC DNA]</scope>
    <source>
        <strain evidence="3 4">SK-8</strain>
    </source>
</reference>
<protein>
    <submittedName>
        <fullName evidence="3">Uncharacterized protein</fullName>
    </submittedName>
</protein>
<dbReference type="PANTHER" id="PTHR10098:SF108">
    <property type="entry name" value="TETRATRICOPEPTIDE REPEAT PROTEIN 28"/>
    <property type="match status" value="1"/>
</dbReference>
<evidence type="ECO:0000313" key="4">
    <source>
        <dbReference type="Proteomes" id="UP000095552"/>
    </source>
</evidence>
<evidence type="ECO:0000256" key="1">
    <source>
        <dbReference type="PROSITE-ProRule" id="PRU00339"/>
    </source>
</evidence>
<keyword evidence="2" id="KW-0175">Coiled coil</keyword>
<dbReference type="Pfam" id="PF13374">
    <property type="entry name" value="TPR_10"/>
    <property type="match status" value="1"/>
</dbReference>
<feature type="coiled-coil region" evidence="2">
    <location>
        <begin position="523"/>
        <end position="550"/>
    </location>
</feature>
<dbReference type="InterPro" id="IPR016032">
    <property type="entry name" value="Sig_transdc_resp-reg_C-effctor"/>
</dbReference>
<evidence type="ECO:0000256" key="2">
    <source>
        <dbReference type="SAM" id="Coils"/>
    </source>
</evidence>
<dbReference type="STRING" id="1563681.BFP71_05960"/>
<sequence length="685" mass="78597">MNLTKTVAKVLFIFLGYFFVNTHAVLAQRGPIDSLRHLLSTQTVDTTKVITLHNLSRAYTWVNADSSGLYIDQALVLAHELDFKKGLSWSYNQKGTVQYVKADYNSAIVWMDSSMVLRKELGDKKGEMRMINNIAVMYKSLGQNDRAMEMYRRGLVESKKYGFTDVEGNLLNNIGIIHYNVRALDSAIFYYEKSLAKFKEVSNFRQAALSLNNIGNIYYYRKEHLEALKYYEEAFELATEIDDERTKLDAQLNLFILFSAVELHDKAIEFLEPLLASYRQTGNKVGEASTLHNLSVEYHLSGIKLDTALILSEQAIKLKEESDASELAISYVTRSKISFTLGDREKGIASATKAAKIGEETKEIHAYAVANNILARELIKDRKLEKAEDLLQEVLRVTERESMPDVLVWTNLYLSEIYSEWDKHEKAFEFYKESKIYNESILDAEKVNSIVRSSIEFETEKKELELRVKNSQIENLSSSLELEKAKKKQLNAYIFGASSFVLSLAFWQVLRQKRKRLIIEKEKEGYKLNSENEKLRADSLKNELQLKDKELVAQALVMAERNELIAQFKESISSGVADTDITKIKKSVSSLERSFNMTENTWETFRKSFESVHESFFEELTNEFPDLSPRELQLCALIRLNLSIKEMAGVLGISKDGAKKARYRIRKKLIINDPEVNLSAFLSKF</sequence>
<dbReference type="InterPro" id="IPR036388">
    <property type="entry name" value="WH-like_DNA-bd_sf"/>
</dbReference>
<dbReference type="RefSeq" id="WP_069834508.1">
    <property type="nucleotide sequence ID" value="NZ_MDGQ01000003.1"/>
</dbReference>
<dbReference type="GO" id="GO:0003677">
    <property type="term" value="F:DNA binding"/>
    <property type="evidence" value="ECO:0007669"/>
    <property type="project" value="InterPro"/>
</dbReference>
<dbReference type="PANTHER" id="PTHR10098">
    <property type="entry name" value="RAPSYN-RELATED"/>
    <property type="match status" value="1"/>
</dbReference>
<dbReference type="Proteomes" id="UP000095552">
    <property type="component" value="Unassembled WGS sequence"/>
</dbReference>
<accession>A0A1E5T774</accession>
<dbReference type="Pfam" id="PF13424">
    <property type="entry name" value="TPR_12"/>
    <property type="match status" value="1"/>
</dbReference>
<keyword evidence="4" id="KW-1185">Reference proteome</keyword>
<comment type="caution">
    <text evidence="3">The sequence shown here is derived from an EMBL/GenBank/DDBJ whole genome shotgun (WGS) entry which is preliminary data.</text>
</comment>
<proteinExistence type="predicted"/>
<feature type="repeat" description="TPR" evidence="1">
    <location>
        <begin position="208"/>
        <end position="241"/>
    </location>
</feature>
<dbReference type="AlphaFoldDB" id="A0A1E5T774"/>
<organism evidence="3 4">
    <name type="scientific">Roseivirga misakiensis</name>
    <dbReference type="NCBI Taxonomy" id="1563681"/>
    <lineage>
        <taxon>Bacteria</taxon>
        <taxon>Pseudomonadati</taxon>
        <taxon>Bacteroidota</taxon>
        <taxon>Cytophagia</taxon>
        <taxon>Cytophagales</taxon>
        <taxon>Roseivirgaceae</taxon>
        <taxon>Roseivirga</taxon>
    </lineage>
</organism>
<dbReference type="EMBL" id="MDGQ01000003">
    <property type="protein sequence ID" value="OEK07196.1"/>
    <property type="molecule type" value="Genomic_DNA"/>
</dbReference>
<dbReference type="SUPFAM" id="SSF46894">
    <property type="entry name" value="C-terminal effector domain of the bipartite response regulators"/>
    <property type="match status" value="1"/>
</dbReference>
<keyword evidence="1" id="KW-0802">TPR repeat</keyword>
<evidence type="ECO:0000313" key="3">
    <source>
        <dbReference type="EMBL" id="OEK07196.1"/>
    </source>
</evidence>
<gene>
    <name evidence="3" type="ORF">BFP71_05960</name>
</gene>
<dbReference type="OrthoDB" id="1090267at2"/>
<name>A0A1E5T774_9BACT</name>
<dbReference type="InterPro" id="IPR011990">
    <property type="entry name" value="TPR-like_helical_dom_sf"/>
</dbReference>
<dbReference type="Gene3D" id="1.10.10.10">
    <property type="entry name" value="Winged helix-like DNA-binding domain superfamily/Winged helix DNA-binding domain"/>
    <property type="match status" value="1"/>
</dbReference>